<dbReference type="PANTHER" id="PTHR30469">
    <property type="entry name" value="MULTIDRUG RESISTANCE PROTEIN MDTA"/>
    <property type="match status" value="1"/>
</dbReference>
<feature type="transmembrane region" description="Helical" evidence="2">
    <location>
        <begin position="7"/>
        <end position="27"/>
    </location>
</feature>
<comment type="caution">
    <text evidence="4">The sequence shown here is derived from an EMBL/GenBank/DDBJ whole genome shotgun (WGS) entry which is preliminary data.</text>
</comment>
<protein>
    <submittedName>
        <fullName evidence="4">Efflux RND transporter periplasmic adaptor subunit</fullName>
    </submittedName>
</protein>
<keyword evidence="2" id="KW-1133">Transmembrane helix</keyword>
<dbReference type="Gene3D" id="1.10.287.470">
    <property type="entry name" value="Helix hairpin bin"/>
    <property type="match status" value="1"/>
</dbReference>
<dbReference type="InterPro" id="IPR006143">
    <property type="entry name" value="RND_pump_MFP"/>
</dbReference>
<keyword evidence="5" id="KW-1185">Reference proteome</keyword>
<dbReference type="PANTHER" id="PTHR30469:SF29">
    <property type="entry name" value="BLR2860 PROTEIN"/>
    <property type="match status" value="1"/>
</dbReference>
<keyword evidence="2" id="KW-0812">Transmembrane</keyword>
<name>A0ABW6CQF6_9CAUL</name>
<evidence type="ECO:0000259" key="3">
    <source>
        <dbReference type="Pfam" id="PF25954"/>
    </source>
</evidence>
<dbReference type="EMBL" id="JAOTJD010000028">
    <property type="protein sequence ID" value="MFD3265169.1"/>
    <property type="molecule type" value="Genomic_DNA"/>
</dbReference>
<feature type="domain" description="CusB-like beta-barrel" evidence="3">
    <location>
        <begin position="209"/>
        <end position="278"/>
    </location>
</feature>
<gene>
    <name evidence="4" type="ORF">OCL97_14515</name>
</gene>
<sequence length="356" mass="37260">MRVKSSYLFAAGIGLLVALYFIIGTIFGGGDKKAGAEAKTGTAQALPSVQVVLAPESQHGYEVVIRGRTESARTVVVKSESAGTVASTPATEGSFVAKGAVLCRLNIDARQASLDQARANLRSRQLSQQASVELAKKGFRSQTQVLQDQANLDNAAALVRQAEIGVEQMNIRAPFSGVFDKRDAEIGAYLSPGQPCGTMIELNPLLVVGDLPESEAGKLRVGAPATAVLLSGERLNGRVRYLSRDADPQTRTYRAEVAVANPNMSVRSGLSATVKISAGSGPAHQVPVSSLVLDSAGRQGVRYVLPTNQVAFAPVTVIEENAAGVWVAGLVGPVRVITVGQSYVAEGQKVRVAAAR</sequence>
<organism evidence="4 5">
    <name type="scientific">Phenylobacterium ferrooxidans</name>
    <dbReference type="NCBI Taxonomy" id="2982689"/>
    <lineage>
        <taxon>Bacteria</taxon>
        <taxon>Pseudomonadati</taxon>
        <taxon>Pseudomonadota</taxon>
        <taxon>Alphaproteobacteria</taxon>
        <taxon>Caulobacterales</taxon>
        <taxon>Caulobacteraceae</taxon>
        <taxon>Phenylobacterium</taxon>
    </lineage>
</organism>
<evidence type="ECO:0000313" key="5">
    <source>
        <dbReference type="Proteomes" id="UP001598130"/>
    </source>
</evidence>
<evidence type="ECO:0000256" key="1">
    <source>
        <dbReference type="ARBA" id="ARBA00009477"/>
    </source>
</evidence>
<accession>A0ABW6CQF6</accession>
<dbReference type="RefSeq" id="WP_377370645.1">
    <property type="nucleotide sequence ID" value="NZ_JAOTJD010000028.1"/>
</dbReference>
<dbReference type="Gene3D" id="2.40.420.20">
    <property type="match status" value="1"/>
</dbReference>
<dbReference type="SUPFAM" id="SSF111369">
    <property type="entry name" value="HlyD-like secretion proteins"/>
    <property type="match status" value="1"/>
</dbReference>
<proteinExistence type="inferred from homology"/>
<dbReference type="Gene3D" id="2.40.30.170">
    <property type="match status" value="1"/>
</dbReference>
<reference evidence="4 5" key="1">
    <citation type="submission" date="2022-09" db="EMBL/GenBank/DDBJ databases">
        <title>New species of Phenylobacterium.</title>
        <authorList>
            <person name="Mieszkin S."/>
        </authorList>
    </citation>
    <scope>NUCLEOTIDE SEQUENCE [LARGE SCALE GENOMIC DNA]</scope>
    <source>
        <strain evidence="4 5">HK31-G</strain>
    </source>
</reference>
<keyword evidence="2" id="KW-0472">Membrane</keyword>
<dbReference type="Gene3D" id="2.40.50.100">
    <property type="match status" value="1"/>
</dbReference>
<dbReference type="Proteomes" id="UP001598130">
    <property type="component" value="Unassembled WGS sequence"/>
</dbReference>
<dbReference type="Pfam" id="PF25954">
    <property type="entry name" value="Beta-barrel_RND_2"/>
    <property type="match status" value="1"/>
</dbReference>
<dbReference type="NCBIfam" id="TIGR01730">
    <property type="entry name" value="RND_mfp"/>
    <property type="match status" value="1"/>
</dbReference>
<evidence type="ECO:0000313" key="4">
    <source>
        <dbReference type="EMBL" id="MFD3265169.1"/>
    </source>
</evidence>
<evidence type="ECO:0000256" key="2">
    <source>
        <dbReference type="SAM" id="Phobius"/>
    </source>
</evidence>
<comment type="similarity">
    <text evidence="1">Belongs to the membrane fusion protein (MFP) (TC 8.A.1) family.</text>
</comment>
<dbReference type="InterPro" id="IPR058792">
    <property type="entry name" value="Beta-barrel_RND_2"/>
</dbReference>